<dbReference type="Gene3D" id="1.10.287.1150">
    <property type="entry name" value="TPP helical domain"/>
    <property type="match status" value="1"/>
</dbReference>
<dbReference type="InterPro" id="IPR032106">
    <property type="entry name" value="2-oxogl_dehyd_N"/>
</dbReference>
<dbReference type="OMA" id="YETMHLT"/>
<dbReference type="InterPro" id="IPR042179">
    <property type="entry name" value="KGD_C_sf"/>
</dbReference>
<dbReference type="InterPro" id="IPR001017">
    <property type="entry name" value="DH_E1"/>
</dbReference>
<dbReference type="InterPro" id="IPR005475">
    <property type="entry name" value="Transketolase-like_Pyr-bd"/>
</dbReference>
<dbReference type="GO" id="GO:0005739">
    <property type="term" value="C:mitochondrion"/>
    <property type="evidence" value="ECO:0007669"/>
    <property type="project" value="TreeGrafter"/>
</dbReference>
<evidence type="ECO:0000256" key="2">
    <source>
        <dbReference type="ARBA" id="ARBA00006936"/>
    </source>
</evidence>
<reference evidence="12" key="1">
    <citation type="journal article" date="2016" name="Genome Announc.">
        <title>Draft genome sequence of Aspergillus niger strain An76.</title>
        <authorList>
            <person name="Gong W."/>
            <person name="Cheng Z."/>
            <person name="Zhang H."/>
            <person name="Liu L."/>
            <person name="Gao P."/>
            <person name="Wang L."/>
        </authorList>
    </citation>
    <scope>NUCLEOTIDE SEQUENCE [LARGE SCALE GENOMIC DNA]</scope>
    <source>
        <strain evidence="12">An76</strain>
    </source>
</reference>
<comment type="caution">
    <text evidence="11">The sequence shown here is derived from an EMBL/GenBank/DDBJ whole genome shotgun (WGS) entry which is preliminary data.</text>
</comment>
<dbReference type="SUPFAM" id="SSF52518">
    <property type="entry name" value="Thiamin diphosphate-binding fold (THDP-binding)"/>
    <property type="match status" value="2"/>
</dbReference>
<dbReference type="PANTHER" id="PTHR23152:SF4">
    <property type="entry name" value="2-OXOADIPATE DEHYDROGENASE COMPLEX COMPONENT E1"/>
    <property type="match status" value="1"/>
</dbReference>
<dbReference type="Gene3D" id="3.40.50.11610">
    <property type="entry name" value="Multifunctional 2-oxoglutarate metabolism enzyme, C-terminal domain"/>
    <property type="match status" value="1"/>
</dbReference>
<evidence type="ECO:0000313" key="12">
    <source>
        <dbReference type="Proteomes" id="UP000068243"/>
    </source>
</evidence>
<accession>A0A100IPU5</accession>
<dbReference type="GO" id="GO:0004591">
    <property type="term" value="F:oxoglutarate dehydrogenase (succinyl-transferring) activity"/>
    <property type="evidence" value="ECO:0007669"/>
    <property type="project" value="UniProtKB-EC"/>
</dbReference>
<name>A0A100IPU5_ASPNG</name>
<protein>
    <recommendedName>
        <fullName evidence="7">2-oxoglutarate dehydrogenase, mitochondrial</fullName>
        <ecNumber evidence="3">1.2.4.2</ecNumber>
    </recommendedName>
    <alternativeName>
        <fullName evidence="8">2-oxoglutarate dehydrogenase complex component E1</fullName>
    </alternativeName>
</protein>
<dbReference type="Pfam" id="PF02779">
    <property type="entry name" value="Transket_pyr"/>
    <property type="match status" value="1"/>
</dbReference>
<feature type="region of interest" description="Disordered" evidence="9">
    <location>
        <begin position="15"/>
        <end position="39"/>
    </location>
</feature>
<dbReference type="GO" id="GO:0030976">
    <property type="term" value="F:thiamine pyrophosphate binding"/>
    <property type="evidence" value="ECO:0007669"/>
    <property type="project" value="InterPro"/>
</dbReference>
<keyword evidence="4" id="KW-0560">Oxidoreductase</keyword>
<dbReference type="InterPro" id="IPR029061">
    <property type="entry name" value="THDP-binding"/>
</dbReference>
<comment type="similarity">
    <text evidence="2">Belongs to the alpha-ketoglutarate dehydrogenase family.</text>
</comment>
<organism evidence="11 12">
    <name type="scientific">Aspergillus niger</name>
    <dbReference type="NCBI Taxonomy" id="5061"/>
    <lineage>
        <taxon>Eukaryota</taxon>
        <taxon>Fungi</taxon>
        <taxon>Dikarya</taxon>
        <taxon>Ascomycota</taxon>
        <taxon>Pezizomycotina</taxon>
        <taxon>Eurotiomycetes</taxon>
        <taxon>Eurotiomycetidae</taxon>
        <taxon>Eurotiales</taxon>
        <taxon>Aspergillaceae</taxon>
        <taxon>Aspergillus</taxon>
        <taxon>Aspergillus subgen. Circumdati</taxon>
    </lineage>
</organism>
<dbReference type="PIRSF" id="PIRSF000157">
    <property type="entry name" value="Oxoglu_dh_E1"/>
    <property type="match status" value="1"/>
</dbReference>
<dbReference type="InterPro" id="IPR031717">
    <property type="entry name" value="ODO-1/KGD_C"/>
</dbReference>
<dbReference type="PANTHER" id="PTHR23152">
    <property type="entry name" value="2-OXOGLUTARATE DEHYDROGENASE"/>
    <property type="match status" value="1"/>
</dbReference>
<dbReference type="VEuPathDB" id="FungiDB:M747DRAFT_295843"/>
<evidence type="ECO:0000256" key="9">
    <source>
        <dbReference type="SAM" id="MobiDB-lite"/>
    </source>
</evidence>
<dbReference type="CDD" id="cd02016">
    <property type="entry name" value="TPP_E1_OGDC_like"/>
    <property type="match status" value="1"/>
</dbReference>
<dbReference type="VEuPathDB" id="FungiDB:ASPNIDRAFT2_1155493"/>
<dbReference type="FunFam" id="3.40.50.12470:FF:000003">
    <property type="entry name" value="2-oxoglutarate dehydrogenase E1 component"/>
    <property type="match status" value="1"/>
</dbReference>
<keyword evidence="5" id="KW-0786">Thiamine pyrophosphate</keyword>
<dbReference type="Pfam" id="PF16078">
    <property type="entry name" value="2-oxogl_dehyd_N"/>
    <property type="match status" value="1"/>
</dbReference>
<evidence type="ECO:0000259" key="10">
    <source>
        <dbReference type="SMART" id="SM00861"/>
    </source>
</evidence>
<dbReference type="GO" id="GO:0045252">
    <property type="term" value="C:oxoglutarate dehydrogenase complex"/>
    <property type="evidence" value="ECO:0007669"/>
    <property type="project" value="TreeGrafter"/>
</dbReference>
<evidence type="ECO:0000256" key="8">
    <source>
        <dbReference type="ARBA" id="ARBA00042984"/>
    </source>
</evidence>
<evidence type="ECO:0000256" key="3">
    <source>
        <dbReference type="ARBA" id="ARBA00012280"/>
    </source>
</evidence>
<gene>
    <name evidence="11" type="ORF">ABL_07790</name>
</gene>
<dbReference type="Pfam" id="PF16870">
    <property type="entry name" value="OxoGdeHyase_C"/>
    <property type="match status" value="1"/>
</dbReference>
<evidence type="ECO:0000313" key="11">
    <source>
        <dbReference type="EMBL" id="GAQ45129.1"/>
    </source>
</evidence>
<dbReference type="VEuPathDB" id="FungiDB:An04g04750"/>
<comment type="function">
    <text evidence="6">The 2-oxoglutarate dehydrogenase complex catalyzes the overall conversion of 2-oxoglutarate to succinyl-CoA and CO(2). It contains multiple copies of three enzymatic components: 2-oxoglutarate dehydrogenase (E1), dihydrolipoamide succinyltransferase (E2) and lipoamide dehydrogenase (E3).</text>
</comment>
<evidence type="ECO:0000256" key="4">
    <source>
        <dbReference type="ARBA" id="ARBA00023002"/>
    </source>
</evidence>
<dbReference type="NCBIfam" id="NF006914">
    <property type="entry name" value="PRK09404.1"/>
    <property type="match status" value="1"/>
</dbReference>
<dbReference type="AlphaFoldDB" id="A0A100IPU5"/>
<dbReference type="NCBIfam" id="NF008907">
    <property type="entry name" value="PRK12270.1"/>
    <property type="match status" value="1"/>
</dbReference>
<dbReference type="Proteomes" id="UP000068243">
    <property type="component" value="Unassembled WGS sequence"/>
</dbReference>
<dbReference type="Gene3D" id="3.40.50.12470">
    <property type="match status" value="1"/>
</dbReference>
<dbReference type="NCBIfam" id="TIGR00239">
    <property type="entry name" value="2oxo_dh_E1"/>
    <property type="match status" value="1"/>
</dbReference>
<dbReference type="OrthoDB" id="413077at2759"/>
<dbReference type="VEuPathDB" id="FungiDB:ATCC64974_96900"/>
<dbReference type="Gene3D" id="3.40.50.970">
    <property type="match status" value="1"/>
</dbReference>
<comment type="cofactor">
    <cofactor evidence="1">
        <name>thiamine diphosphate</name>
        <dbReference type="ChEBI" id="CHEBI:58937"/>
    </cofactor>
</comment>
<dbReference type="Pfam" id="PF00676">
    <property type="entry name" value="E1_dh"/>
    <property type="match status" value="1"/>
</dbReference>
<dbReference type="InterPro" id="IPR011603">
    <property type="entry name" value="2oxoglutarate_DH_E1"/>
</dbReference>
<evidence type="ECO:0000256" key="5">
    <source>
        <dbReference type="ARBA" id="ARBA00023052"/>
    </source>
</evidence>
<sequence>MFVPRSRILGLRQVHHSSRHPLRPRPYATQATTQRSVDKLSEHNNDSFLQGTASTYIDTMYTSWKADPTSVHFSWQAYFHNVENGHVAIEQAFIPPPELVSATSTIPKPTNATHAQSETVKQLKAIQLIQAYQRWGHEHANIDPLGMLNEGKVRKKELSLAHYGLGPEDLDMIIPVGLGAQDFTATKSMALREVIAICEETYCGSMGVEYMHISDQEQVEWIRRRIEGPERHIFSNEEKKRILDGLVRATAWEKFLATKFPNEKRFGLDGVESYIPAFEAAVDRSAENGVEHIEMGVGHRGRMNALYNIVGKDGASMLRDFDSKETSAWGIPGDVKYHYGGSGERVTASGKKVYMNMAPQPSHVESVNPVVMGKTRAIQDGKNGDSEKTMMLNVHTDAAFAGQGTVYETLGLAALKGYEISGTLRFIVNNQVGFTTDAWQARSSLYCTDVAKILDAPVIHVNGDDVEAVVLAGILAADFRATFKKDFLVDIVCYRRNGHNEMDQASFTQPTMYERIAEKKNILDGYEASMISKGVVMKEEVQRMKDKAWAELMECYEKRKDQKPDPKEWLIDSWKGLKAPTESNMETLPPKVTAVSHESIEAVSKKLGAEVPQGFELHKNLERILSRRQQSVTTGKDIDWATAEALAFGTLLREGTGVRVAGQDVERGTFSQRHAVLHDQRTNKTYTPLSTINPDQSLFTITNSSLSETAAMGFEFGYSLADPNALVMWEAQFGDFANNAQVIIDNYIASSEKKWLQGSGVVLSLPHGYDGQGPEHTSARLERFLQLGDEDSRHFPSPEQLQRQHQDANIQIVCMTSPANYFHILRRQIHRDFRKPLIILFSKSLLRHPLARSDIKEFTDTPYFQPLLPETQHGITINEPEVIKRVIFCSGQVYAALYKYRETHNLKGTAITRIEELHPFPWEQVRQNLDNYPNATDVVWCQEETLNGGAWGHIMPRFEVILAKTKHHTDKKVRYAGREPMSSVAVGYKVLHAIEEEKVMGDAFQVSSRQ</sequence>
<dbReference type="EMBL" id="BCMY01000015">
    <property type="protein sequence ID" value="GAQ45129.1"/>
    <property type="molecule type" value="Genomic_DNA"/>
</dbReference>
<dbReference type="EC" id="1.2.4.2" evidence="3"/>
<feature type="domain" description="Transketolase-like pyrimidine-binding" evidence="10">
    <location>
        <begin position="638"/>
        <end position="848"/>
    </location>
</feature>
<dbReference type="SMART" id="SM00861">
    <property type="entry name" value="Transket_pyr"/>
    <property type="match status" value="1"/>
</dbReference>
<evidence type="ECO:0000256" key="1">
    <source>
        <dbReference type="ARBA" id="ARBA00001964"/>
    </source>
</evidence>
<evidence type="ECO:0000256" key="6">
    <source>
        <dbReference type="ARBA" id="ARBA00037426"/>
    </source>
</evidence>
<dbReference type="GO" id="GO:0006099">
    <property type="term" value="P:tricarboxylic acid cycle"/>
    <property type="evidence" value="ECO:0007669"/>
    <property type="project" value="TreeGrafter"/>
</dbReference>
<evidence type="ECO:0000256" key="7">
    <source>
        <dbReference type="ARBA" id="ARBA00040267"/>
    </source>
</evidence>
<proteinExistence type="inferred from homology"/>